<evidence type="ECO:0000313" key="1">
    <source>
        <dbReference type="EMBL" id="AXQ68875.1"/>
    </source>
</evidence>
<protein>
    <submittedName>
        <fullName evidence="1">Uncharacterized protein</fullName>
    </submittedName>
</protein>
<name>A0A385ED02_9CAUD</name>
<dbReference type="Proteomes" id="UP000259026">
    <property type="component" value="Segment"/>
</dbReference>
<dbReference type="EMBL" id="MH588545">
    <property type="protein sequence ID" value="AXQ68875.1"/>
    <property type="molecule type" value="Genomic_DNA"/>
</dbReference>
<accession>A0A385ED02</accession>
<keyword evidence="2" id="KW-1185">Reference proteome</keyword>
<gene>
    <name evidence="1" type="ORF">CcrPW_gp336</name>
</gene>
<proteinExistence type="predicted"/>
<reference evidence="1" key="1">
    <citation type="submission" date="2018-07" db="EMBL/GenBank/DDBJ databases">
        <authorList>
            <person name="Quirk P.G."/>
            <person name="Krulwich T.A."/>
        </authorList>
    </citation>
    <scope>NUCLEOTIDE SEQUENCE</scope>
</reference>
<sequence length="139" mass="15678">MPCNSEYMNPNAQEIESRKVAGLIVYANQKLGETPDPTVVSYSQNTYGAPDQCDYLTSILCAICRKLMDDERERVIYDAHDPKARELADWWERHQAHDKKREEQEAHDAKVQAMADAVGGVLSEDQKALLREAVNTGVL</sequence>
<organism evidence="1 2">
    <name type="scientific">Caulobacter phage CcrPW</name>
    <dbReference type="NCBI Taxonomy" id="2283271"/>
    <lineage>
        <taxon>Viruses</taxon>
        <taxon>Duplodnaviria</taxon>
        <taxon>Heunggongvirae</taxon>
        <taxon>Uroviricota</taxon>
        <taxon>Caudoviricetes</taxon>
        <taxon>Jeanschmidtviridae</taxon>
        <taxon>Colossusvirus</taxon>
        <taxon>Colossusvirus PW</taxon>
    </lineage>
</organism>
<evidence type="ECO:0000313" key="2">
    <source>
        <dbReference type="Proteomes" id="UP000259026"/>
    </source>
</evidence>
<reference evidence="1" key="2">
    <citation type="submission" date="2018-09" db="EMBL/GenBank/DDBJ databases">
        <title>Giant CbK-like Caulobacter bacteriophages have genetically divergent genomes.</title>
        <authorList>
            <person name="Wilson K."/>
            <person name="Ely B."/>
        </authorList>
    </citation>
    <scope>NUCLEOTIDE SEQUENCE [LARGE SCALE GENOMIC DNA]</scope>
</reference>